<sequence>MQSYSRNRRYVKNFAQNPATIGPKWILDSQYYYYETELTAVALWQDVGFGAGEFQVRTPIPPKIRRFWDMQHVKSYVEAKRPPAGMVLKF</sequence>
<accession>A0A4Y2QE56</accession>
<evidence type="ECO:0000313" key="3">
    <source>
        <dbReference type="EMBL" id="GBN60937.1"/>
    </source>
</evidence>
<protein>
    <submittedName>
        <fullName evidence="3">Uncharacterized protein</fullName>
    </submittedName>
</protein>
<keyword evidence="5" id="KW-1185">Reference proteome</keyword>
<organism evidence="3 5">
    <name type="scientific">Araneus ventricosus</name>
    <name type="common">Orbweaver spider</name>
    <name type="synonym">Epeira ventricosa</name>
    <dbReference type="NCBI Taxonomy" id="182803"/>
    <lineage>
        <taxon>Eukaryota</taxon>
        <taxon>Metazoa</taxon>
        <taxon>Ecdysozoa</taxon>
        <taxon>Arthropoda</taxon>
        <taxon>Chelicerata</taxon>
        <taxon>Arachnida</taxon>
        <taxon>Araneae</taxon>
        <taxon>Araneomorphae</taxon>
        <taxon>Entelegynae</taxon>
        <taxon>Araneoidea</taxon>
        <taxon>Araneidae</taxon>
        <taxon>Araneus</taxon>
    </lineage>
</organism>
<evidence type="ECO:0000313" key="4">
    <source>
        <dbReference type="EMBL" id="GBN60955.1"/>
    </source>
</evidence>
<dbReference type="EMBL" id="BGPR01298493">
    <property type="protein sequence ID" value="GBN60907.1"/>
    <property type="molecule type" value="Genomic_DNA"/>
</dbReference>
<evidence type="ECO:0000313" key="2">
    <source>
        <dbReference type="EMBL" id="GBN60907.1"/>
    </source>
</evidence>
<evidence type="ECO:0000313" key="1">
    <source>
        <dbReference type="EMBL" id="GBN60892.1"/>
    </source>
</evidence>
<evidence type="ECO:0000313" key="5">
    <source>
        <dbReference type="Proteomes" id="UP000499080"/>
    </source>
</evidence>
<dbReference type="EMBL" id="BGPR01298507">
    <property type="protein sequence ID" value="GBN60937.1"/>
    <property type="molecule type" value="Genomic_DNA"/>
</dbReference>
<dbReference type="EMBL" id="BGPR01298514">
    <property type="protein sequence ID" value="GBN60955.1"/>
    <property type="molecule type" value="Genomic_DNA"/>
</dbReference>
<dbReference type="Proteomes" id="UP000499080">
    <property type="component" value="Unassembled WGS sequence"/>
</dbReference>
<gene>
    <name evidence="1" type="ORF">AVEN_11132_1</name>
    <name evidence="2" type="ORF">AVEN_22678_1</name>
    <name evidence="3" type="ORF">AVEN_45695_1</name>
    <name evidence="4" type="ORF">AVEN_67637_1</name>
</gene>
<dbReference type="EMBL" id="BGPR01298487">
    <property type="protein sequence ID" value="GBN60892.1"/>
    <property type="molecule type" value="Genomic_DNA"/>
</dbReference>
<dbReference type="AlphaFoldDB" id="A0A4Y2QE56"/>
<name>A0A4Y2QE56_ARAVE</name>
<proteinExistence type="predicted"/>
<comment type="caution">
    <text evidence="3">The sequence shown here is derived from an EMBL/GenBank/DDBJ whole genome shotgun (WGS) entry which is preliminary data.</text>
</comment>
<reference evidence="3 5" key="1">
    <citation type="journal article" date="2019" name="Sci. Rep.">
        <title>Orb-weaving spider Araneus ventricosus genome elucidates the spidroin gene catalogue.</title>
        <authorList>
            <person name="Kono N."/>
            <person name="Nakamura H."/>
            <person name="Ohtoshi R."/>
            <person name="Moran D.A.P."/>
            <person name="Shinohara A."/>
            <person name="Yoshida Y."/>
            <person name="Fujiwara M."/>
            <person name="Mori M."/>
            <person name="Tomita M."/>
            <person name="Arakawa K."/>
        </authorList>
    </citation>
    <scope>NUCLEOTIDE SEQUENCE [LARGE SCALE GENOMIC DNA]</scope>
</reference>